<dbReference type="InterPro" id="IPR025514">
    <property type="entry name" value="DUF4402"/>
</dbReference>
<accession>A0A9E2NWH8</accession>
<protein>
    <submittedName>
        <fullName evidence="1">DUF4402 domain-containing protein</fullName>
    </submittedName>
</protein>
<dbReference type="AlphaFoldDB" id="A0A9E2NWH8"/>
<dbReference type="Pfam" id="PF14352">
    <property type="entry name" value="DUF4402"/>
    <property type="match status" value="1"/>
</dbReference>
<comment type="caution">
    <text evidence="1">The sequence shown here is derived from an EMBL/GenBank/DDBJ whole genome shotgun (WGS) entry which is preliminary data.</text>
</comment>
<name>A0A9E2NWH8_9FUSO</name>
<dbReference type="EMBL" id="JAHLFN010000019">
    <property type="protein sequence ID" value="MBU3841824.1"/>
    <property type="molecule type" value="Genomic_DNA"/>
</dbReference>
<reference evidence="1" key="2">
    <citation type="submission" date="2021-04" db="EMBL/GenBank/DDBJ databases">
        <authorList>
            <person name="Gilroy R."/>
        </authorList>
    </citation>
    <scope>NUCLEOTIDE SEQUENCE</scope>
    <source>
        <strain evidence="1">A6-441</strain>
    </source>
</reference>
<reference evidence="1" key="1">
    <citation type="journal article" date="2021" name="PeerJ">
        <title>Extensive microbial diversity within the chicken gut microbiome revealed by metagenomics and culture.</title>
        <authorList>
            <person name="Gilroy R."/>
            <person name="Ravi A."/>
            <person name="Getino M."/>
            <person name="Pursley I."/>
            <person name="Horton D.L."/>
            <person name="Alikhan N.F."/>
            <person name="Baker D."/>
            <person name="Gharbi K."/>
            <person name="Hall N."/>
            <person name="Watson M."/>
            <person name="Adriaenssens E.M."/>
            <person name="Foster-Nyarko E."/>
            <person name="Jarju S."/>
            <person name="Secka A."/>
            <person name="Antonio M."/>
            <person name="Oren A."/>
            <person name="Chaudhuri R.R."/>
            <person name="La Ragione R."/>
            <person name="Hildebrand F."/>
            <person name="Pallen M.J."/>
        </authorList>
    </citation>
    <scope>NUCLEOTIDE SEQUENCE</scope>
    <source>
        <strain evidence="1">A6-441</strain>
    </source>
</reference>
<proteinExistence type="predicted"/>
<sequence>MIKSVKKQLIIFFLFVFNLLSYSKIYKSEVVNISTNESLIIGKTSRLNFNMVMQVEGENITQDDFCSFFKEQGNDFVKISNLEIKNNKYKKRGNNIYFSEINDRLSEKLELPITGTLIFNWNKNTRSVVNRIEEINIGYVNSEQNPILLSINLSDLDPIANIKVEVIDDMDLGTVFSGEKLSTKNVNSNGTPAKIRIEGENNKKIKISIPESMSIVNSKNDTLAVKLGFRENNSNVLEKTLNSNTGKIKDDQTIILDDVLIDGECQSNKNSNGTYEGSFVVRVEYCLDS</sequence>
<gene>
    <name evidence="1" type="ORF">IAA47_02360</name>
</gene>
<organism evidence="1 2">
    <name type="scientific">Candidatus Fusobacterium pullicola</name>
    <dbReference type="NCBI Taxonomy" id="2838601"/>
    <lineage>
        <taxon>Bacteria</taxon>
        <taxon>Fusobacteriati</taxon>
        <taxon>Fusobacteriota</taxon>
        <taxon>Fusobacteriia</taxon>
        <taxon>Fusobacteriales</taxon>
        <taxon>Fusobacteriaceae</taxon>
        <taxon>Fusobacterium</taxon>
    </lineage>
</organism>
<evidence type="ECO:0000313" key="1">
    <source>
        <dbReference type="EMBL" id="MBU3841824.1"/>
    </source>
</evidence>
<evidence type="ECO:0000313" key="2">
    <source>
        <dbReference type="Proteomes" id="UP000724657"/>
    </source>
</evidence>
<dbReference type="Proteomes" id="UP000724657">
    <property type="component" value="Unassembled WGS sequence"/>
</dbReference>